<dbReference type="Gene3D" id="3.30.70.1240">
    <property type="entry name" value="DOPA-like domains"/>
    <property type="match status" value="1"/>
</dbReference>
<keyword evidence="1" id="KW-0560">Oxidoreductase</keyword>
<name>A0A1L5PYD4_PSEPU</name>
<dbReference type="Proteomes" id="UP000185146">
    <property type="component" value="Chromosome"/>
</dbReference>
<gene>
    <name evidence="1" type="ORF">BL240_28580</name>
</gene>
<dbReference type="GO" id="GO:0051213">
    <property type="term" value="F:dioxygenase activity"/>
    <property type="evidence" value="ECO:0007669"/>
    <property type="project" value="UniProtKB-KW"/>
</dbReference>
<organism evidence="1 2">
    <name type="scientific">Pseudomonas putida</name>
    <name type="common">Arthrobacter siderocapsulatus</name>
    <dbReference type="NCBI Taxonomy" id="303"/>
    <lineage>
        <taxon>Bacteria</taxon>
        <taxon>Pseudomonadati</taxon>
        <taxon>Pseudomonadota</taxon>
        <taxon>Gammaproteobacteria</taxon>
        <taxon>Pseudomonadales</taxon>
        <taxon>Pseudomonadaceae</taxon>
        <taxon>Pseudomonas</taxon>
    </lineage>
</organism>
<sequence>MQVVMVGPQSGVIVQRIKGYHAHVYYDAATMEQARELCEEAARLFPVTMGRMHQKPVGPHPDWSCQLAFEPEFVGVVLPWLALYRKGLVVFMHPLTGDELADHRDHAIWMGAVRPLDLSMFGG</sequence>
<evidence type="ECO:0000313" key="1">
    <source>
        <dbReference type="EMBL" id="APO85194.1"/>
    </source>
</evidence>
<accession>A0A1L5PYD4</accession>
<proteinExistence type="predicted"/>
<protein>
    <submittedName>
        <fullName evidence="1">4,5-dioxygenase</fullName>
    </submittedName>
</protein>
<dbReference type="InterPro" id="IPR014980">
    <property type="entry name" value="DOPA_dioxygen"/>
</dbReference>
<keyword evidence="1" id="KW-0223">Dioxygenase</keyword>
<dbReference type="SUPFAM" id="SSF143410">
    <property type="entry name" value="DOPA-like"/>
    <property type="match status" value="1"/>
</dbReference>
<dbReference type="EMBL" id="CP018743">
    <property type="protein sequence ID" value="APO85194.1"/>
    <property type="molecule type" value="Genomic_DNA"/>
</dbReference>
<evidence type="ECO:0000313" key="2">
    <source>
        <dbReference type="Proteomes" id="UP000185146"/>
    </source>
</evidence>
<dbReference type="InterPro" id="IPR023389">
    <property type="entry name" value="DOPA-like_sf"/>
</dbReference>
<dbReference type="Pfam" id="PF08883">
    <property type="entry name" value="DOPA_dioxygen"/>
    <property type="match status" value="1"/>
</dbReference>
<dbReference type="PANTHER" id="PTHR36423:SF2">
    <property type="entry name" value="AFR070WP"/>
    <property type="match status" value="1"/>
</dbReference>
<dbReference type="PIRSF" id="PIRSF028139">
    <property type="entry name" value="DOPA-diox_rel_Mll2280"/>
    <property type="match status" value="1"/>
</dbReference>
<dbReference type="PANTHER" id="PTHR36423">
    <property type="entry name" value="AFR070WP"/>
    <property type="match status" value="1"/>
</dbReference>
<reference evidence="1 2" key="1">
    <citation type="submission" date="2016-12" db="EMBL/GenBank/DDBJ databases">
        <title>Draft Genome Sequence of Mercury Resistant Pseudomonas DRA525.</title>
        <authorList>
            <person name="Drace K.M."/>
        </authorList>
    </citation>
    <scope>NUCLEOTIDE SEQUENCE [LARGE SCALE GENOMIC DNA]</scope>
    <source>
        <strain evidence="1 2">DRA525</strain>
    </source>
</reference>
<dbReference type="AlphaFoldDB" id="A0A1L5PYD4"/>